<feature type="region of interest" description="Disordered" evidence="7">
    <location>
        <begin position="503"/>
        <end position="543"/>
    </location>
</feature>
<feature type="compositionally biased region" description="Acidic residues" evidence="7">
    <location>
        <begin position="523"/>
        <end position="539"/>
    </location>
</feature>
<evidence type="ECO:0000313" key="8">
    <source>
        <dbReference type="EMBL" id="KZM27393.1"/>
    </source>
</evidence>
<dbReference type="STRING" id="5454.A0A163L0A1"/>
<dbReference type="GO" id="GO:0005634">
    <property type="term" value="C:nucleus"/>
    <property type="evidence" value="ECO:0007669"/>
    <property type="project" value="UniProtKB-SubCell"/>
</dbReference>
<keyword evidence="8" id="KW-0648">Protein biosynthesis</keyword>
<feature type="region of interest" description="Disordered" evidence="7">
    <location>
        <begin position="267"/>
        <end position="337"/>
    </location>
</feature>
<protein>
    <recommendedName>
        <fullName evidence="3">tRNA (adenine(58)-N(1))-methyltransferase non-catalytic subunit TRM6</fullName>
    </recommendedName>
    <alternativeName>
        <fullName evidence="6">tRNA(m1A58)-methyltransferase subunit TRM6</fullName>
    </alternativeName>
</protein>
<evidence type="ECO:0000313" key="9">
    <source>
        <dbReference type="Proteomes" id="UP000076837"/>
    </source>
</evidence>
<dbReference type="AlphaFoldDB" id="A0A163L0A1"/>
<comment type="caution">
    <text evidence="8">The sequence shown here is derived from an EMBL/GenBank/DDBJ whole genome shotgun (WGS) entry which is preliminary data.</text>
</comment>
<comment type="similarity">
    <text evidence="2">Belongs to the TRM6/GCD10 family.</text>
</comment>
<dbReference type="GO" id="GO:0030488">
    <property type="term" value="P:tRNA methylation"/>
    <property type="evidence" value="ECO:0007669"/>
    <property type="project" value="InterPro"/>
</dbReference>
<feature type="region of interest" description="Disordered" evidence="7">
    <location>
        <begin position="596"/>
        <end position="630"/>
    </location>
</feature>
<proteinExistence type="inferred from homology"/>
<evidence type="ECO:0000256" key="1">
    <source>
        <dbReference type="ARBA" id="ARBA00004123"/>
    </source>
</evidence>
<sequence length="630" mass="68958">MHSHIRPNTHVALRLPSGILKIVELKPNTNIFLGKFGTFNSNLLLGRPYYLTYELLDKDDGKAKTELRVVPAAELHAEAVGDGHAPAPAPAADEEADDSAEGGAGFDIVGADGEVLMRNNRLTVDDATRQTLTMEEIEELKKAGTGSGKDIIAKIMASHQAISEKTAFSLAKYTLRKSRKFLRRFTALPLDVGRLAEHILEKEAYRIMELREDLLGLICSWSNVHCSAKTRVLTAEDGVSQIGGGRWLVVDDTGGLVTAALAEKMGLLYPTEEEESTSDDEEEAAPEPPSNSAPEPPSNSAPEPSSNSAPDTAMPDADTAADASTRPRKPPRPHIPQMSAYTNTLTILHPNNQPNLACLKYFGYDFGQPSPSHPLYKHLKSLSWLSLLSPSDDPSYIEPEQLTETELANMKSSKRGNYYKKRRRWEKCKRVVDETRRGGFDGLVVCTSMDVKGVLKELVPLVKGGGKVVVYHQNVEPLVELTDCYSKERRAAFIAREFGTDTRRNGKRTLGHRHDTNTTTADADADDDDGNDDDDDDDFPVNPTLLLAPTLQTARARQWQVLPERTHPMMTSKGGAEGYVFTGTRVIPVEGRVEARGHGTRKKRKTVVETAGETAGETVVETAGETPAKG</sequence>
<dbReference type="EMBL" id="JYNV01000066">
    <property type="protein sequence ID" value="KZM27393.1"/>
    <property type="molecule type" value="Genomic_DNA"/>
</dbReference>
<evidence type="ECO:0000256" key="2">
    <source>
        <dbReference type="ARBA" id="ARBA00008320"/>
    </source>
</evidence>
<dbReference type="InterPro" id="IPR017423">
    <property type="entry name" value="TRM6"/>
</dbReference>
<evidence type="ECO:0000256" key="3">
    <source>
        <dbReference type="ARBA" id="ARBA00021704"/>
    </source>
</evidence>
<feature type="region of interest" description="Disordered" evidence="7">
    <location>
        <begin position="79"/>
        <end position="103"/>
    </location>
</feature>
<keyword evidence="4" id="KW-0819">tRNA processing</keyword>
<comment type="subcellular location">
    <subcellularLocation>
        <location evidence="1">Nucleus</location>
    </subcellularLocation>
</comment>
<keyword evidence="5" id="KW-0539">Nucleus</keyword>
<dbReference type="OrthoDB" id="10254665at2759"/>
<dbReference type="GO" id="GO:0031515">
    <property type="term" value="C:tRNA (m1A) methyltransferase complex"/>
    <property type="evidence" value="ECO:0007669"/>
    <property type="project" value="InterPro"/>
</dbReference>
<keyword evidence="9" id="KW-1185">Reference proteome</keyword>
<feature type="compositionally biased region" description="Pro residues" evidence="7">
    <location>
        <begin position="286"/>
        <end position="299"/>
    </location>
</feature>
<reference evidence="8 9" key="1">
    <citation type="journal article" date="2016" name="Sci. Rep.">
        <title>Draft genome sequencing and secretome analysis of fungal phytopathogen Ascochyta rabiei provides insight into the necrotrophic effector repertoire.</title>
        <authorList>
            <person name="Verma S."/>
            <person name="Gazara R.K."/>
            <person name="Nizam S."/>
            <person name="Parween S."/>
            <person name="Chattopadhyay D."/>
            <person name="Verma P.K."/>
        </authorList>
    </citation>
    <scope>NUCLEOTIDE SEQUENCE [LARGE SCALE GENOMIC DNA]</scope>
    <source>
        <strain evidence="8 9">ArDII</strain>
    </source>
</reference>
<dbReference type="Pfam" id="PF04189">
    <property type="entry name" value="Gcd10p"/>
    <property type="match status" value="1"/>
</dbReference>
<feature type="compositionally biased region" description="Low complexity" evidence="7">
    <location>
        <begin position="300"/>
        <end position="323"/>
    </location>
</feature>
<evidence type="ECO:0000256" key="6">
    <source>
        <dbReference type="ARBA" id="ARBA00032319"/>
    </source>
</evidence>
<feature type="compositionally biased region" description="Acidic residues" evidence="7">
    <location>
        <begin position="271"/>
        <end position="285"/>
    </location>
</feature>
<accession>A0A163L0A1</accession>
<keyword evidence="8" id="KW-0396">Initiation factor</keyword>
<dbReference type="PANTHER" id="PTHR12945:SF0">
    <property type="entry name" value="TRNA (ADENINE(58)-N(1))-METHYLTRANSFERASE NON-CATALYTIC SUBUNIT TRM6"/>
    <property type="match status" value="1"/>
</dbReference>
<gene>
    <name evidence="8" type="ORF">ST47_g1461</name>
</gene>
<evidence type="ECO:0000256" key="7">
    <source>
        <dbReference type="SAM" id="MobiDB-lite"/>
    </source>
</evidence>
<organism evidence="8 9">
    <name type="scientific">Didymella rabiei</name>
    <name type="common">Chickpea ascochyta blight fungus</name>
    <name type="synonym">Mycosphaerella rabiei</name>
    <dbReference type="NCBI Taxonomy" id="5454"/>
    <lineage>
        <taxon>Eukaryota</taxon>
        <taxon>Fungi</taxon>
        <taxon>Dikarya</taxon>
        <taxon>Ascomycota</taxon>
        <taxon>Pezizomycotina</taxon>
        <taxon>Dothideomycetes</taxon>
        <taxon>Pleosporomycetidae</taxon>
        <taxon>Pleosporales</taxon>
        <taxon>Pleosporineae</taxon>
        <taxon>Didymellaceae</taxon>
        <taxon>Ascochyta</taxon>
    </lineage>
</organism>
<dbReference type="PANTHER" id="PTHR12945">
    <property type="entry name" value="TRANSLATION INITIATION FACTOR EIF3-RELATED"/>
    <property type="match status" value="1"/>
</dbReference>
<name>A0A163L0A1_DIDRA</name>
<dbReference type="GO" id="GO:0003743">
    <property type="term" value="F:translation initiation factor activity"/>
    <property type="evidence" value="ECO:0007669"/>
    <property type="project" value="UniProtKB-KW"/>
</dbReference>
<evidence type="ECO:0000256" key="4">
    <source>
        <dbReference type="ARBA" id="ARBA00022694"/>
    </source>
</evidence>
<evidence type="ECO:0000256" key="5">
    <source>
        <dbReference type="ARBA" id="ARBA00023242"/>
    </source>
</evidence>
<dbReference type="Proteomes" id="UP000076837">
    <property type="component" value="Unassembled WGS sequence"/>
</dbReference>